<dbReference type="AlphaFoldDB" id="A0A858RFM8"/>
<sequence length="149" mass="15419">MIQTRFTRTALQVAAISTTALCSPAIAEDISILAADAIGVSSFTGVGQWSNAAPPSTGNNYFTAGFQVRTPITAGTISFAKRALAVGNNDVSYVILGADPQPWTAVTPGINDGITISDTLPAGRRITSCASACSRRSRLVLWGKPCSQG</sequence>
<evidence type="ECO:0008006" key="4">
    <source>
        <dbReference type="Google" id="ProtNLM"/>
    </source>
</evidence>
<accession>A0A858RFM8</accession>
<evidence type="ECO:0000256" key="1">
    <source>
        <dbReference type="SAM" id="SignalP"/>
    </source>
</evidence>
<dbReference type="Proteomes" id="UP000501812">
    <property type="component" value="Chromosome"/>
</dbReference>
<keyword evidence="1" id="KW-0732">Signal</keyword>
<dbReference type="RefSeq" id="WP_169453321.1">
    <property type="nucleotide sequence ID" value="NZ_CP051774.1"/>
</dbReference>
<keyword evidence="3" id="KW-1185">Reference proteome</keyword>
<feature type="chain" id="PRO_5032291400" description="PEP-CTERM sorting domain-containing protein" evidence="1">
    <location>
        <begin position="28"/>
        <end position="149"/>
    </location>
</feature>
<organism evidence="2 3">
    <name type="scientific">Luteolibacter luteus</name>
    <dbReference type="NCBI Taxonomy" id="2728835"/>
    <lineage>
        <taxon>Bacteria</taxon>
        <taxon>Pseudomonadati</taxon>
        <taxon>Verrucomicrobiota</taxon>
        <taxon>Verrucomicrobiia</taxon>
        <taxon>Verrucomicrobiales</taxon>
        <taxon>Verrucomicrobiaceae</taxon>
        <taxon>Luteolibacter</taxon>
    </lineage>
</organism>
<gene>
    <name evidence="2" type="ORF">HHL09_04700</name>
</gene>
<reference evidence="2 3" key="1">
    <citation type="submission" date="2020-04" db="EMBL/GenBank/DDBJ databases">
        <title>Luteolibacter sp. G-1-1-1 isolated from soil.</title>
        <authorList>
            <person name="Dahal R.H."/>
        </authorList>
    </citation>
    <scope>NUCLEOTIDE SEQUENCE [LARGE SCALE GENOMIC DNA]</scope>
    <source>
        <strain evidence="2 3">G-1-1-1</strain>
    </source>
</reference>
<name>A0A858RFM8_9BACT</name>
<protein>
    <recommendedName>
        <fullName evidence="4">PEP-CTERM sorting domain-containing protein</fullName>
    </recommendedName>
</protein>
<evidence type="ECO:0000313" key="2">
    <source>
        <dbReference type="EMBL" id="QJE95100.1"/>
    </source>
</evidence>
<proteinExistence type="predicted"/>
<dbReference type="KEGG" id="luo:HHL09_04700"/>
<feature type="signal peptide" evidence="1">
    <location>
        <begin position="1"/>
        <end position="27"/>
    </location>
</feature>
<dbReference type="EMBL" id="CP051774">
    <property type="protein sequence ID" value="QJE95100.1"/>
    <property type="molecule type" value="Genomic_DNA"/>
</dbReference>
<evidence type="ECO:0000313" key="3">
    <source>
        <dbReference type="Proteomes" id="UP000501812"/>
    </source>
</evidence>